<evidence type="ECO:0000313" key="1">
    <source>
        <dbReference type="EMBL" id="JAH01621.1"/>
    </source>
</evidence>
<proteinExistence type="predicted"/>
<dbReference type="AlphaFoldDB" id="A0A0E9PAC2"/>
<reference evidence="1" key="2">
    <citation type="journal article" date="2015" name="Fish Shellfish Immunol.">
        <title>Early steps in the European eel (Anguilla anguilla)-Vibrio vulnificus interaction in the gills: Role of the RtxA13 toxin.</title>
        <authorList>
            <person name="Callol A."/>
            <person name="Pajuelo D."/>
            <person name="Ebbesson L."/>
            <person name="Teles M."/>
            <person name="MacKenzie S."/>
            <person name="Amaro C."/>
        </authorList>
    </citation>
    <scope>NUCLEOTIDE SEQUENCE</scope>
</reference>
<dbReference type="EMBL" id="GBXM01106956">
    <property type="protein sequence ID" value="JAH01621.1"/>
    <property type="molecule type" value="Transcribed_RNA"/>
</dbReference>
<protein>
    <submittedName>
        <fullName evidence="1">Uncharacterized protein</fullName>
    </submittedName>
</protein>
<reference evidence="1" key="1">
    <citation type="submission" date="2014-11" db="EMBL/GenBank/DDBJ databases">
        <authorList>
            <person name="Amaro Gonzalez C."/>
        </authorList>
    </citation>
    <scope>NUCLEOTIDE SEQUENCE</scope>
</reference>
<accession>A0A0E9PAC2</accession>
<sequence>MWVSFRVVGSGQYLCN</sequence>
<name>A0A0E9PAC2_ANGAN</name>
<organism evidence="1">
    <name type="scientific">Anguilla anguilla</name>
    <name type="common">European freshwater eel</name>
    <name type="synonym">Muraena anguilla</name>
    <dbReference type="NCBI Taxonomy" id="7936"/>
    <lineage>
        <taxon>Eukaryota</taxon>
        <taxon>Metazoa</taxon>
        <taxon>Chordata</taxon>
        <taxon>Craniata</taxon>
        <taxon>Vertebrata</taxon>
        <taxon>Euteleostomi</taxon>
        <taxon>Actinopterygii</taxon>
        <taxon>Neopterygii</taxon>
        <taxon>Teleostei</taxon>
        <taxon>Anguilliformes</taxon>
        <taxon>Anguillidae</taxon>
        <taxon>Anguilla</taxon>
    </lineage>
</organism>